<protein>
    <submittedName>
        <fullName evidence="2">Phasin</fullName>
    </submittedName>
</protein>
<gene>
    <name evidence="2" type="ORF">F4Y60_07565</name>
</gene>
<feature type="region of interest" description="Disordered" evidence="1">
    <location>
        <begin position="119"/>
        <end position="170"/>
    </location>
</feature>
<organism evidence="2">
    <name type="scientific">Boseongicola sp. SB0664_bin_43</name>
    <dbReference type="NCBI Taxonomy" id="2604844"/>
    <lineage>
        <taxon>Bacteria</taxon>
        <taxon>Pseudomonadati</taxon>
        <taxon>Pseudomonadota</taxon>
        <taxon>Alphaproteobacteria</taxon>
        <taxon>Rhodobacterales</taxon>
        <taxon>Paracoccaceae</taxon>
        <taxon>Boseongicola</taxon>
    </lineage>
</organism>
<reference evidence="2" key="1">
    <citation type="submission" date="2019-09" db="EMBL/GenBank/DDBJ databases">
        <title>Characterisation of the sponge microbiome using genome-centric metagenomics.</title>
        <authorList>
            <person name="Engelberts J.P."/>
            <person name="Robbins S.J."/>
            <person name="De Goeij J.M."/>
            <person name="Aranda M."/>
            <person name="Bell S.C."/>
            <person name="Webster N.S."/>
        </authorList>
    </citation>
    <scope>NUCLEOTIDE SEQUENCE</scope>
    <source>
        <strain evidence="2">SB0664_bin_43</strain>
    </source>
</reference>
<dbReference type="EMBL" id="VXRY01000302">
    <property type="protein sequence ID" value="MXY33936.1"/>
    <property type="molecule type" value="Genomic_DNA"/>
</dbReference>
<evidence type="ECO:0000256" key="1">
    <source>
        <dbReference type="SAM" id="MobiDB-lite"/>
    </source>
</evidence>
<comment type="caution">
    <text evidence="2">The sequence shown here is derived from an EMBL/GenBank/DDBJ whole genome shotgun (WGS) entry which is preliminary data.</text>
</comment>
<sequence length="170" mass="17876">MTDYANGYANVMKGMFGEFPVDAGMFKNAFRQQASITDKMSRVVLAAAEKSTEISATWTKSTLGGLGNVTNAQDDLSGYTKAMSEFAIAQAELGARSLEALADVATTAQVRTFELMLASDKDPGKGASKAARKPRSESGQPASPPQVASKAARKSAKESSSTVEKVALNQ</sequence>
<accession>A0A6B0Y4B6</accession>
<dbReference type="AlphaFoldDB" id="A0A6B0Y4B6"/>
<proteinExistence type="predicted"/>
<evidence type="ECO:0000313" key="2">
    <source>
        <dbReference type="EMBL" id="MXY33936.1"/>
    </source>
</evidence>
<name>A0A6B0Y4B6_9RHOB</name>